<dbReference type="RefSeq" id="WP_091293994.1">
    <property type="nucleotide sequence ID" value="NZ_FNON01000006.1"/>
</dbReference>
<sequence>MSTARDLLRRTATWHRPMMVLAAAMAVMTVVSIGGLLFDDRVLIGAPIWLKPFKFAVSIGIYGLTWGWMVSLLPKRKWANRLSTGIVAILFLEYALLLVQAVRGHAMHFNVANSFDATLWVIMGSSIAVLWVFTLILTALMFRAKIADAASRWAIRLGGLISVIGLGLGQLMTSPTARQMATMKSGAAPTFIGAHSVGVEDGGPIMPITGWSSTGGDLRIPHFVGMHALQALPLFVLLLGVLATRIPRLRSDVARLRLVFVASGFYAGLTGLVTWQALRGQSLIHPDGLTWLALAGLTGLAVIGGLWAVSTPADDRDLVAA</sequence>
<feature type="transmembrane region" description="Helical" evidence="1">
    <location>
        <begin position="118"/>
        <end position="142"/>
    </location>
</feature>
<organism evidence="2 3">
    <name type="scientific">Amycolatopsis xylanica</name>
    <dbReference type="NCBI Taxonomy" id="589385"/>
    <lineage>
        <taxon>Bacteria</taxon>
        <taxon>Bacillati</taxon>
        <taxon>Actinomycetota</taxon>
        <taxon>Actinomycetes</taxon>
        <taxon>Pseudonocardiales</taxon>
        <taxon>Pseudonocardiaceae</taxon>
        <taxon>Amycolatopsis</taxon>
    </lineage>
</organism>
<feature type="transmembrane region" description="Helical" evidence="1">
    <location>
        <begin position="85"/>
        <end position="106"/>
    </location>
</feature>
<keyword evidence="1" id="KW-1133">Transmembrane helix</keyword>
<feature type="transmembrane region" description="Helical" evidence="1">
    <location>
        <begin position="53"/>
        <end position="73"/>
    </location>
</feature>
<dbReference type="AlphaFoldDB" id="A0A1H3M1E0"/>
<evidence type="ECO:0000256" key="1">
    <source>
        <dbReference type="SAM" id="Phobius"/>
    </source>
</evidence>
<feature type="transmembrane region" description="Helical" evidence="1">
    <location>
        <begin position="20"/>
        <end position="38"/>
    </location>
</feature>
<dbReference type="OrthoDB" id="343560at2"/>
<feature type="transmembrane region" description="Helical" evidence="1">
    <location>
        <begin position="289"/>
        <end position="309"/>
    </location>
</feature>
<evidence type="ECO:0000313" key="3">
    <source>
        <dbReference type="Proteomes" id="UP000199515"/>
    </source>
</evidence>
<accession>A0A1H3M1E0</accession>
<dbReference type="Proteomes" id="UP000199515">
    <property type="component" value="Unassembled WGS sequence"/>
</dbReference>
<proteinExistence type="predicted"/>
<keyword evidence="1" id="KW-0472">Membrane</keyword>
<gene>
    <name evidence="2" type="ORF">SAMN05421504_106448</name>
</gene>
<protein>
    <submittedName>
        <fullName evidence="2">Uncharacterized protein</fullName>
    </submittedName>
</protein>
<reference evidence="2 3" key="1">
    <citation type="submission" date="2016-10" db="EMBL/GenBank/DDBJ databases">
        <authorList>
            <person name="de Groot N.N."/>
        </authorList>
    </citation>
    <scope>NUCLEOTIDE SEQUENCE [LARGE SCALE GENOMIC DNA]</scope>
    <source>
        <strain evidence="2 3">CPCC 202699</strain>
    </source>
</reference>
<feature type="transmembrane region" description="Helical" evidence="1">
    <location>
        <begin position="154"/>
        <end position="173"/>
    </location>
</feature>
<keyword evidence="1" id="KW-0812">Transmembrane</keyword>
<dbReference type="STRING" id="589385.SAMN05421504_106448"/>
<feature type="transmembrane region" description="Helical" evidence="1">
    <location>
        <begin position="223"/>
        <end position="244"/>
    </location>
</feature>
<keyword evidence="3" id="KW-1185">Reference proteome</keyword>
<evidence type="ECO:0000313" key="2">
    <source>
        <dbReference type="EMBL" id="SDY70383.1"/>
    </source>
</evidence>
<dbReference type="EMBL" id="FNON01000006">
    <property type="protein sequence ID" value="SDY70383.1"/>
    <property type="molecule type" value="Genomic_DNA"/>
</dbReference>
<name>A0A1H3M1E0_9PSEU</name>
<feature type="transmembrane region" description="Helical" evidence="1">
    <location>
        <begin position="256"/>
        <end position="277"/>
    </location>
</feature>